<feature type="transmembrane region" description="Helical" evidence="5">
    <location>
        <begin position="430"/>
        <end position="450"/>
    </location>
</feature>
<dbReference type="GO" id="GO:0005886">
    <property type="term" value="C:plasma membrane"/>
    <property type="evidence" value="ECO:0007669"/>
    <property type="project" value="TreeGrafter"/>
</dbReference>
<dbReference type="InterPro" id="IPR036259">
    <property type="entry name" value="MFS_trans_sf"/>
</dbReference>
<dbReference type="InterPro" id="IPR011701">
    <property type="entry name" value="MFS"/>
</dbReference>
<evidence type="ECO:0000256" key="1">
    <source>
        <dbReference type="ARBA" id="ARBA00004141"/>
    </source>
</evidence>
<dbReference type="PANTHER" id="PTHR23502:SF173">
    <property type="entry name" value="MFS-MULTIDRUG-RESISTANCE TRANSPORTER-RELATED"/>
    <property type="match status" value="1"/>
</dbReference>
<sequence>MLVTGYPAFAQKELMDSFAARDSIDVTPRASEDVTVRGSLDFPIRESVDSTVRGSVNIAARKSLDQTIRASTDTRLEFKRTSMDSDKMSEIIEKEIDSGQTTPVEEFLNWSGWYKWYLNMLGGLLGFVTTFASSAPSGYATDILAKFHLDAELDALVISLFVMGFCVGPLLWAPLSEQYGRRPILIISFLGFTAFQIACPFATHFGAIAAFRFLGGVFSASTQPIAPAFAVDLWDDATREKALIVQAILSFIGPTIGPLVSGYMAAANIDWKWCFWMLTIMTGTCTLLIILTYPETYRPILLTRKAKRLRKETGDVRYQAPLELVQSPKLSGRLHDTLAKPFIMFLLEPMLIATTMYLAFLGGCLYMLLEAYPVVFQEGYHFSSSTLALTYLPVTAGNFFALALHLWVIQPEYERKVKAYAPNPVPPEERLWVAVWAAPLFAITFLWFGWTSFPTINFWVPMMSGFVMGCTMLLLMVAMFNYIVDVYAFAAASALSSSMAIRNVFGAVFPLFSTQMYRALDPRWASTLVGCVAIVAIPIPIVLKRYGPAFRAKSRYHDPVRII</sequence>
<dbReference type="FunFam" id="1.20.1250.20:FF:000011">
    <property type="entry name" value="MFS multidrug transporter, putative"/>
    <property type="match status" value="1"/>
</dbReference>
<dbReference type="EMBL" id="ML143499">
    <property type="protein sequence ID" value="TBU23625.1"/>
    <property type="molecule type" value="Genomic_DNA"/>
</dbReference>
<gene>
    <name evidence="7" type="ORF">BD311DRAFT_810571</name>
</gene>
<feature type="transmembrane region" description="Helical" evidence="5">
    <location>
        <begin position="275"/>
        <end position="294"/>
    </location>
</feature>
<dbReference type="AlphaFoldDB" id="A0A4Q9M963"/>
<reference evidence="7" key="1">
    <citation type="submission" date="2019-01" db="EMBL/GenBank/DDBJ databases">
        <title>Draft genome sequences of three monokaryotic isolates of the white-rot basidiomycete fungus Dichomitus squalens.</title>
        <authorList>
            <consortium name="DOE Joint Genome Institute"/>
            <person name="Lopez S.C."/>
            <person name="Andreopoulos B."/>
            <person name="Pangilinan J."/>
            <person name="Lipzen A."/>
            <person name="Riley R."/>
            <person name="Ahrendt S."/>
            <person name="Ng V."/>
            <person name="Barry K."/>
            <person name="Daum C."/>
            <person name="Grigoriev I.V."/>
            <person name="Hilden K.S."/>
            <person name="Makela M.R."/>
            <person name="de Vries R.P."/>
        </authorList>
    </citation>
    <scope>NUCLEOTIDE SEQUENCE [LARGE SCALE GENOMIC DNA]</scope>
    <source>
        <strain evidence="7">OM18370.1</strain>
    </source>
</reference>
<comment type="subcellular location">
    <subcellularLocation>
        <location evidence="1">Membrane</location>
        <topology evidence="1">Multi-pass membrane protein</topology>
    </subcellularLocation>
</comment>
<evidence type="ECO:0000259" key="6">
    <source>
        <dbReference type="PROSITE" id="PS50850"/>
    </source>
</evidence>
<dbReference type="GO" id="GO:0022857">
    <property type="term" value="F:transmembrane transporter activity"/>
    <property type="evidence" value="ECO:0007669"/>
    <property type="project" value="InterPro"/>
</dbReference>
<dbReference type="InterPro" id="IPR020846">
    <property type="entry name" value="MFS_dom"/>
</dbReference>
<evidence type="ECO:0000256" key="3">
    <source>
        <dbReference type="ARBA" id="ARBA00022989"/>
    </source>
</evidence>
<feature type="transmembrane region" description="Helical" evidence="5">
    <location>
        <begin position="243"/>
        <end position="263"/>
    </location>
</feature>
<dbReference type="SUPFAM" id="SSF103473">
    <property type="entry name" value="MFS general substrate transporter"/>
    <property type="match status" value="1"/>
</dbReference>
<evidence type="ECO:0000256" key="5">
    <source>
        <dbReference type="SAM" id="Phobius"/>
    </source>
</evidence>
<name>A0A4Q9M963_9APHY</name>
<dbReference type="CDD" id="cd17323">
    <property type="entry name" value="MFS_Tpo1_MDR_like"/>
    <property type="match status" value="1"/>
</dbReference>
<feature type="transmembrane region" description="Helical" evidence="5">
    <location>
        <begin position="209"/>
        <end position="231"/>
    </location>
</feature>
<feature type="transmembrane region" description="Helical" evidence="5">
    <location>
        <begin position="487"/>
        <end position="512"/>
    </location>
</feature>
<dbReference type="Proteomes" id="UP000292957">
    <property type="component" value="Unassembled WGS sequence"/>
</dbReference>
<feature type="transmembrane region" description="Helical" evidence="5">
    <location>
        <begin position="155"/>
        <end position="172"/>
    </location>
</feature>
<feature type="transmembrane region" description="Helical" evidence="5">
    <location>
        <begin position="388"/>
        <end position="409"/>
    </location>
</feature>
<keyword evidence="4 5" id="KW-0472">Membrane</keyword>
<organism evidence="7">
    <name type="scientific">Dichomitus squalens</name>
    <dbReference type="NCBI Taxonomy" id="114155"/>
    <lineage>
        <taxon>Eukaryota</taxon>
        <taxon>Fungi</taxon>
        <taxon>Dikarya</taxon>
        <taxon>Basidiomycota</taxon>
        <taxon>Agaricomycotina</taxon>
        <taxon>Agaricomycetes</taxon>
        <taxon>Polyporales</taxon>
        <taxon>Polyporaceae</taxon>
        <taxon>Dichomitus</taxon>
    </lineage>
</organism>
<evidence type="ECO:0000256" key="4">
    <source>
        <dbReference type="ARBA" id="ARBA00023136"/>
    </source>
</evidence>
<dbReference type="PANTHER" id="PTHR23502">
    <property type="entry name" value="MAJOR FACILITATOR SUPERFAMILY"/>
    <property type="match status" value="1"/>
</dbReference>
<evidence type="ECO:0000256" key="2">
    <source>
        <dbReference type="ARBA" id="ARBA00022692"/>
    </source>
</evidence>
<feature type="transmembrane region" description="Helical" evidence="5">
    <location>
        <begin position="116"/>
        <end position="135"/>
    </location>
</feature>
<feature type="transmembrane region" description="Helical" evidence="5">
    <location>
        <begin position="184"/>
        <end position="203"/>
    </location>
</feature>
<feature type="transmembrane region" description="Helical" evidence="5">
    <location>
        <begin position="342"/>
        <end position="368"/>
    </location>
</feature>
<dbReference type="Pfam" id="PF07690">
    <property type="entry name" value="MFS_1"/>
    <property type="match status" value="1"/>
</dbReference>
<feature type="transmembrane region" description="Helical" evidence="5">
    <location>
        <begin position="524"/>
        <end position="543"/>
    </location>
</feature>
<dbReference type="Gene3D" id="1.20.1250.20">
    <property type="entry name" value="MFS general substrate transporter like domains"/>
    <property type="match status" value="1"/>
</dbReference>
<feature type="transmembrane region" description="Helical" evidence="5">
    <location>
        <begin position="456"/>
        <end position="480"/>
    </location>
</feature>
<proteinExistence type="predicted"/>
<accession>A0A4Q9M963</accession>
<evidence type="ECO:0000313" key="7">
    <source>
        <dbReference type="EMBL" id="TBU23625.1"/>
    </source>
</evidence>
<protein>
    <submittedName>
        <fullName evidence="7">MFS general substrate transporter</fullName>
    </submittedName>
</protein>
<dbReference type="OrthoDB" id="5296287at2759"/>
<keyword evidence="2 5" id="KW-0812">Transmembrane</keyword>
<feature type="domain" description="Major facilitator superfamily (MFS) profile" evidence="6">
    <location>
        <begin position="118"/>
        <end position="548"/>
    </location>
</feature>
<dbReference type="PROSITE" id="PS50850">
    <property type="entry name" value="MFS"/>
    <property type="match status" value="1"/>
</dbReference>
<keyword evidence="3 5" id="KW-1133">Transmembrane helix</keyword>